<dbReference type="RefSeq" id="WP_213495291.1">
    <property type="nucleotide sequence ID" value="NZ_CP074694.1"/>
</dbReference>
<dbReference type="GO" id="GO:0006352">
    <property type="term" value="P:DNA-templated transcription initiation"/>
    <property type="evidence" value="ECO:0007669"/>
    <property type="project" value="InterPro"/>
</dbReference>
<keyword evidence="5" id="KW-0804">Transcription</keyword>
<evidence type="ECO:0000256" key="1">
    <source>
        <dbReference type="ARBA" id="ARBA00010641"/>
    </source>
</evidence>
<dbReference type="Pfam" id="PF04542">
    <property type="entry name" value="Sigma70_r2"/>
    <property type="match status" value="1"/>
</dbReference>
<keyword evidence="9" id="KW-1185">Reference proteome</keyword>
<reference evidence="8" key="1">
    <citation type="submission" date="2021-05" db="EMBL/GenBank/DDBJ databases">
        <title>Complete genome sequence of the cellulolytic planctomycete Telmatocola sphagniphila SP2T and characterization of the first cellulase from planctomycetes.</title>
        <authorList>
            <person name="Rakitin A.L."/>
            <person name="Beletsky A.V."/>
            <person name="Naumoff D.G."/>
            <person name="Kulichevskaya I.S."/>
            <person name="Mardanov A.V."/>
            <person name="Ravin N.V."/>
            <person name="Dedysh S.N."/>
        </authorList>
    </citation>
    <scope>NUCLEOTIDE SEQUENCE</scope>
    <source>
        <strain evidence="8">SP2T</strain>
    </source>
</reference>
<keyword evidence="2" id="KW-0805">Transcription regulation</keyword>
<feature type="domain" description="RNA polymerase sigma-70 region 2" evidence="7">
    <location>
        <begin position="44"/>
        <end position="110"/>
    </location>
</feature>
<evidence type="ECO:0000256" key="5">
    <source>
        <dbReference type="ARBA" id="ARBA00023163"/>
    </source>
</evidence>
<dbReference type="Proteomes" id="UP000676194">
    <property type="component" value="Chromosome"/>
</dbReference>
<dbReference type="NCBIfam" id="TIGR02937">
    <property type="entry name" value="sigma70-ECF"/>
    <property type="match status" value="1"/>
</dbReference>
<name>A0A8E6B3B4_9BACT</name>
<dbReference type="SUPFAM" id="SSF88946">
    <property type="entry name" value="Sigma2 domain of RNA polymerase sigma factors"/>
    <property type="match status" value="1"/>
</dbReference>
<dbReference type="InterPro" id="IPR039425">
    <property type="entry name" value="RNA_pol_sigma-70-like"/>
</dbReference>
<dbReference type="PANTHER" id="PTHR43133:SF8">
    <property type="entry name" value="RNA POLYMERASE SIGMA FACTOR HI_1459-RELATED"/>
    <property type="match status" value="1"/>
</dbReference>
<dbReference type="InterPro" id="IPR013325">
    <property type="entry name" value="RNA_pol_sigma_r2"/>
</dbReference>
<evidence type="ECO:0000313" key="9">
    <source>
        <dbReference type="Proteomes" id="UP000676194"/>
    </source>
</evidence>
<sequence>MVSTRQTPPAVVGSQRIPDTRVSLLLRIQDPADTMAWNEFIGLYAAIVYGFARKRGLQDADAADLMQEVFRSVARAIGGWSYDTNKGKFRSWLYAITRNKVFNFLDSQRRHPRGSGDSNVHRRLEEQTEGGEDQDQWDQEYERKTFAWAADQIKDEFQKTTWQAFWMTAVEDKSVKEVGDLLGMSPGAIYVAKSRVIARLREKIAEIQAE</sequence>
<protein>
    <submittedName>
        <fullName evidence="8">Sigma-70 family RNA polymerase sigma factor</fullName>
    </submittedName>
</protein>
<organism evidence="8 9">
    <name type="scientific">Telmatocola sphagniphila</name>
    <dbReference type="NCBI Taxonomy" id="1123043"/>
    <lineage>
        <taxon>Bacteria</taxon>
        <taxon>Pseudomonadati</taxon>
        <taxon>Planctomycetota</taxon>
        <taxon>Planctomycetia</taxon>
        <taxon>Gemmatales</taxon>
        <taxon>Gemmataceae</taxon>
    </lineage>
</organism>
<dbReference type="AlphaFoldDB" id="A0A8E6B3B4"/>
<evidence type="ECO:0000256" key="6">
    <source>
        <dbReference type="SAM" id="MobiDB-lite"/>
    </source>
</evidence>
<feature type="compositionally biased region" description="Acidic residues" evidence="6">
    <location>
        <begin position="127"/>
        <end position="136"/>
    </location>
</feature>
<comment type="similarity">
    <text evidence="1">Belongs to the sigma-70 factor family. ECF subfamily.</text>
</comment>
<evidence type="ECO:0000259" key="7">
    <source>
        <dbReference type="Pfam" id="PF04542"/>
    </source>
</evidence>
<accession>A0A8E6B3B4</accession>
<dbReference type="InterPro" id="IPR036388">
    <property type="entry name" value="WH-like_DNA-bd_sf"/>
</dbReference>
<evidence type="ECO:0000256" key="3">
    <source>
        <dbReference type="ARBA" id="ARBA00023082"/>
    </source>
</evidence>
<dbReference type="GO" id="GO:0016987">
    <property type="term" value="F:sigma factor activity"/>
    <property type="evidence" value="ECO:0007669"/>
    <property type="project" value="UniProtKB-KW"/>
</dbReference>
<dbReference type="EMBL" id="CP074694">
    <property type="protein sequence ID" value="QVL31410.1"/>
    <property type="molecule type" value="Genomic_DNA"/>
</dbReference>
<evidence type="ECO:0000313" key="8">
    <source>
        <dbReference type="EMBL" id="QVL31410.1"/>
    </source>
</evidence>
<dbReference type="PANTHER" id="PTHR43133">
    <property type="entry name" value="RNA POLYMERASE ECF-TYPE SIGMA FACTO"/>
    <property type="match status" value="1"/>
</dbReference>
<keyword evidence="4" id="KW-0238">DNA-binding</keyword>
<dbReference type="GO" id="GO:0003677">
    <property type="term" value="F:DNA binding"/>
    <property type="evidence" value="ECO:0007669"/>
    <property type="project" value="UniProtKB-KW"/>
</dbReference>
<dbReference type="InterPro" id="IPR007627">
    <property type="entry name" value="RNA_pol_sigma70_r2"/>
</dbReference>
<evidence type="ECO:0000256" key="2">
    <source>
        <dbReference type="ARBA" id="ARBA00023015"/>
    </source>
</evidence>
<dbReference type="InterPro" id="IPR014284">
    <property type="entry name" value="RNA_pol_sigma-70_dom"/>
</dbReference>
<feature type="region of interest" description="Disordered" evidence="6">
    <location>
        <begin position="108"/>
        <end position="136"/>
    </location>
</feature>
<dbReference type="Gene3D" id="1.10.1740.10">
    <property type="match status" value="1"/>
</dbReference>
<evidence type="ECO:0000256" key="4">
    <source>
        <dbReference type="ARBA" id="ARBA00023125"/>
    </source>
</evidence>
<dbReference type="KEGG" id="tsph:KIH39_21570"/>
<dbReference type="InterPro" id="IPR013324">
    <property type="entry name" value="RNA_pol_sigma_r3/r4-like"/>
</dbReference>
<proteinExistence type="inferred from homology"/>
<keyword evidence="3" id="KW-0731">Sigma factor</keyword>
<gene>
    <name evidence="8" type="ORF">KIH39_21570</name>
</gene>
<dbReference type="SUPFAM" id="SSF88659">
    <property type="entry name" value="Sigma3 and sigma4 domains of RNA polymerase sigma factors"/>
    <property type="match status" value="1"/>
</dbReference>
<dbReference type="Gene3D" id="1.10.10.10">
    <property type="entry name" value="Winged helix-like DNA-binding domain superfamily/Winged helix DNA-binding domain"/>
    <property type="match status" value="1"/>
</dbReference>